<dbReference type="Proteomes" id="UP001146120">
    <property type="component" value="Unassembled WGS sequence"/>
</dbReference>
<evidence type="ECO:0000259" key="1">
    <source>
        <dbReference type="PROSITE" id="PS51233"/>
    </source>
</evidence>
<proteinExistence type="predicted"/>
<evidence type="ECO:0000313" key="2">
    <source>
        <dbReference type="EMBL" id="DBA00387.1"/>
    </source>
</evidence>
<dbReference type="AlphaFoldDB" id="A0AAV2Z4M9"/>
<dbReference type="InterPro" id="IPR001846">
    <property type="entry name" value="VWF_type-D"/>
</dbReference>
<evidence type="ECO:0000313" key="3">
    <source>
        <dbReference type="Proteomes" id="UP001146120"/>
    </source>
</evidence>
<reference evidence="2" key="1">
    <citation type="submission" date="2022-11" db="EMBL/GenBank/DDBJ databases">
        <authorList>
            <person name="Morgan W.R."/>
            <person name="Tartar A."/>
        </authorList>
    </citation>
    <scope>NUCLEOTIDE SEQUENCE</scope>
    <source>
        <strain evidence="2">ARSEF 373</strain>
    </source>
</reference>
<dbReference type="PROSITE" id="PS00022">
    <property type="entry name" value="EGF_1"/>
    <property type="match status" value="1"/>
</dbReference>
<feature type="domain" description="VWFD" evidence="1">
    <location>
        <begin position="101"/>
        <end position="274"/>
    </location>
</feature>
<gene>
    <name evidence="2" type="ORF">N0F65_000572</name>
</gene>
<name>A0AAV2Z4M9_9STRA</name>
<comment type="caution">
    <text evidence="2">The sequence shown here is derived from an EMBL/GenBank/DDBJ whole genome shotgun (WGS) entry which is preliminary data.</text>
</comment>
<dbReference type="InterPro" id="IPR000742">
    <property type="entry name" value="EGF"/>
</dbReference>
<organism evidence="2 3">
    <name type="scientific">Lagenidium giganteum</name>
    <dbReference type="NCBI Taxonomy" id="4803"/>
    <lineage>
        <taxon>Eukaryota</taxon>
        <taxon>Sar</taxon>
        <taxon>Stramenopiles</taxon>
        <taxon>Oomycota</taxon>
        <taxon>Peronosporomycetes</taxon>
        <taxon>Pythiales</taxon>
        <taxon>Pythiaceae</taxon>
    </lineage>
</organism>
<protein>
    <recommendedName>
        <fullName evidence="1">VWFD domain-containing protein</fullName>
    </recommendedName>
</protein>
<accession>A0AAV2Z4M9</accession>
<dbReference type="PROSITE" id="PS51233">
    <property type="entry name" value="VWFD"/>
    <property type="match status" value="1"/>
</dbReference>
<dbReference type="PROSITE" id="PS01186">
    <property type="entry name" value="EGF_2"/>
    <property type="match status" value="1"/>
</dbReference>
<sequence>MLVEGGVATFDISLPPNANKDKPASVTLKPGAGVRLSGTTFSFNGAGDKDKYTVMAKLNPAEQVADGAKVTIGLDWSYPSDPACRQTPQTIAMTVKKRNGCTGQTLGDPHVKSLDGATFDLMHTGVFKFVEGKNFQVHGAIRKCANAGCVYGIAVQFGDSIARLVADDKKIQLARGSSSLSDITITRQDGHANNYRVFSVSDPATYIDVNLGSFGGGAYLDVTCRLSPAMLNGVNGVLGNGNGNPADDEKNADKLAAAHKVSGANLFTCGGGCEDVKKPKLPSDSIKLDPVAVLTQGYKAVPESEVPARSSTLSSRALASTTWHLRQRRLEADEATVKALCSKVIKSIPKCDKYVEDPTFFIDSVCAKDTMVLQQMSNIDDAKLVYLRECRRQVDAVIALNANTTLASKDAAKEDRSELCLATTDRCPDNCGGRGECALNGCKCKDGYSGLACEIELKA</sequence>
<reference evidence="2" key="2">
    <citation type="journal article" date="2023" name="Microbiol Resour">
        <title>Decontamination and Annotation of the Draft Genome Sequence of the Oomycete Lagenidium giganteum ARSEF 373.</title>
        <authorList>
            <person name="Morgan W.R."/>
            <person name="Tartar A."/>
        </authorList>
    </citation>
    <scope>NUCLEOTIDE SEQUENCE</scope>
    <source>
        <strain evidence="2">ARSEF 373</strain>
    </source>
</reference>
<dbReference type="Gene3D" id="2.10.25.10">
    <property type="entry name" value="Laminin"/>
    <property type="match status" value="1"/>
</dbReference>
<dbReference type="EMBL" id="DAKRPA010000065">
    <property type="protein sequence ID" value="DBA00387.1"/>
    <property type="molecule type" value="Genomic_DNA"/>
</dbReference>
<keyword evidence="3" id="KW-1185">Reference proteome</keyword>